<keyword evidence="5" id="KW-0813">Transport</keyword>
<reference evidence="6" key="2">
    <citation type="submission" date="2019-07" db="EMBL/GenBank/DDBJ databases">
        <authorList>
            <person name="Seetharam A."/>
            <person name="Woodhouse M."/>
            <person name="Cannon E."/>
        </authorList>
    </citation>
    <scope>NUCLEOTIDE SEQUENCE [LARGE SCALE GENOMIC DNA]</scope>
    <source>
        <strain evidence="6">cv. B73</strain>
    </source>
</reference>
<keyword evidence="5" id="KW-0963">Cytoplasm</keyword>
<dbReference type="FunFam" id="3.30.450.60:FF:000017">
    <property type="entry name" value="SNARE-like superfamily protein"/>
    <property type="match status" value="1"/>
</dbReference>
<organism evidence="6 7">
    <name type="scientific">Zea mays</name>
    <name type="common">Maize</name>
    <dbReference type="NCBI Taxonomy" id="4577"/>
    <lineage>
        <taxon>Eukaryota</taxon>
        <taxon>Viridiplantae</taxon>
        <taxon>Streptophyta</taxon>
        <taxon>Embryophyta</taxon>
        <taxon>Tracheophyta</taxon>
        <taxon>Spermatophyta</taxon>
        <taxon>Magnoliopsida</taxon>
        <taxon>Liliopsida</taxon>
        <taxon>Poales</taxon>
        <taxon>Poaceae</taxon>
        <taxon>PACMAD clade</taxon>
        <taxon>Panicoideae</taxon>
        <taxon>Andropogonodae</taxon>
        <taxon>Andropogoneae</taxon>
        <taxon>Tripsacinae</taxon>
        <taxon>Zea</taxon>
    </lineage>
</organism>
<dbReference type="PANTHER" id="PTHR11043">
    <property type="entry name" value="ZETA-COAT PROTEIN"/>
    <property type="match status" value="1"/>
</dbReference>
<keyword evidence="5" id="KW-0653">Protein transport</keyword>
<evidence type="ECO:0000256" key="4">
    <source>
        <dbReference type="ARBA" id="ARBA00023136"/>
    </source>
</evidence>
<comment type="similarity">
    <text evidence="2 5">Belongs to the adaptor complexes small subunit family.</text>
</comment>
<proteinExistence type="evidence at protein level"/>
<keyword evidence="5" id="KW-0333">Golgi apparatus</keyword>
<dbReference type="EnsemblPlants" id="Zm00001eb064920_T003">
    <property type="protein sequence ID" value="Zm00001eb064920_P003"/>
    <property type="gene ID" value="Zm00001eb064920"/>
</dbReference>
<keyword evidence="4 5" id="KW-0472">Membrane</keyword>
<dbReference type="GO" id="GO:0015031">
    <property type="term" value="P:protein transport"/>
    <property type="evidence" value="ECO:0007669"/>
    <property type="project" value="UniProtKB-KW"/>
</dbReference>
<dbReference type="GO" id="GO:0006890">
    <property type="term" value="P:retrograde vesicle-mediated transport, Golgi to endoplasmic reticulum"/>
    <property type="evidence" value="ECO:0007669"/>
    <property type="project" value="UniProtKB-UniRule"/>
</dbReference>
<accession>A0A804M7M4</accession>
<evidence type="ECO:0000256" key="5">
    <source>
        <dbReference type="RuleBase" id="RU366053"/>
    </source>
</evidence>
<evidence type="ECO:0000313" key="7">
    <source>
        <dbReference type="Proteomes" id="UP000007305"/>
    </source>
</evidence>
<reference evidence="7" key="1">
    <citation type="submission" date="2015-12" db="EMBL/GenBank/DDBJ databases">
        <title>Update maize B73 reference genome by single molecule sequencing technologies.</title>
        <authorList>
            <consortium name="Maize Genome Sequencing Project"/>
            <person name="Ware D."/>
        </authorList>
    </citation>
    <scope>NUCLEOTIDE SEQUENCE [LARGE SCALE GENOMIC DNA]</scope>
    <source>
        <strain evidence="7">cv. B73</strain>
    </source>
</reference>
<comment type="subunit">
    <text evidence="3 5">Oligomeric complex that consists of at least the alpha, beta, beta', gamma, delta, epsilon and zeta subunits.</text>
</comment>
<sequence length="136" mass="15553">MILAVLFANSDGNILVERFHGVPAEERLHWRSFLVKLGSENLKGSKNEELHVASHKSVSIVYTTVGDVCLYIVGKDEYDELAFKDVCAKPPTERLFLDKYGRICLCLDEIVWKGLLENTEKDRVRRLIRLKPPVEP</sequence>
<comment type="subcellular location">
    <subcellularLocation>
        <location evidence="5">Cytoplasm</location>
    </subcellularLocation>
    <subcellularLocation>
        <location evidence="1 5">Golgi apparatus membrane</location>
        <topology evidence="1 5">Peripheral membrane protein</topology>
        <orientation evidence="5">Cytoplasmic side</orientation>
    </subcellularLocation>
    <subcellularLocation>
        <location evidence="5">Cytoplasmic vesicle</location>
        <location evidence="5">COPI-coated vesicle membrane</location>
        <topology evidence="5">Peripheral membrane protein</topology>
        <orientation evidence="5">Cytoplasmic side</orientation>
    </subcellularLocation>
</comment>
<gene>
    <name evidence="6" type="primary">LOC100193319</name>
</gene>
<dbReference type="GO" id="GO:0030126">
    <property type="term" value="C:COPI vesicle coat"/>
    <property type="evidence" value="ECO:0007669"/>
    <property type="project" value="UniProtKB-UniRule"/>
</dbReference>
<name>A0A804M7M4_MAIZE</name>
<evidence type="ECO:0000256" key="1">
    <source>
        <dbReference type="ARBA" id="ARBA00004395"/>
    </source>
</evidence>
<dbReference type="GO" id="GO:0000139">
    <property type="term" value="C:Golgi membrane"/>
    <property type="evidence" value="ECO:0007669"/>
    <property type="project" value="UniProtKB-SubCell"/>
</dbReference>
<dbReference type="InterPro" id="IPR011012">
    <property type="entry name" value="Longin-like_dom_sf"/>
</dbReference>
<dbReference type="PANTHER" id="PTHR11043:SF1">
    <property type="entry name" value="TSET COMPLEX MEMBER TSTD"/>
    <property type="match status" value="1"/>
</dbReference>
<dbReference type="InterPro" id="IPR039652">
    <property type="entry name" value="Coatomer_zeta"/>
</dbReference>
<evidence type="ECO:0007829" key="8">
    <source>
        <dbReference type="PeptideAtlas" id="A0A804M7M4"/>
    </source>
</evidence>
<comment type="function">
    <text evidence="5">The zeta subunit may be involved in regulating the coat assembly and, hence, the rate of biosynthetic protein transport due to its association-dissociation properties with the coatomer complex.</text>
</comment>
<dbReference type="Proteomes" id="UP000007305">
    <property type="component" value="Chromosome 1"/>
</dbReference>
<dbReference type="Gramene" id="Zm00001eb064920_T003">
    <property type="protein sequence ID" value="Zm00001eb064920_P003"/>
    <property type="gene ID" value="Zm00001eb064920"/>
</dbReference>
<keyword evidence="7" id="KW-1185">Reference proteome</keyword>
<dbReference type="OrthoDB" id="10249988at2759"/>
<dbReference type="SUPFAM" id="SSF64356">
    <property type="entry name" value="SNARE-like"/>
    <property type="match status" value="1"/>
</dbReference>
<reference evidence="6" key="3">
    <citation type="submission" date="2021-05" db="UniProtKB">
        <authorList>
            <consortium name="EnsemblPlants"/>
        </authorList>
    </citation>
    <scope>IDENTIFICATION</scope>
    <source>
        <strain evidence="6">cv. B73</strain>
    </source>
</reference>
<evidence type="ECO:0000256" key="2">
    <source>
        <dbReference type="ARBA" id="ARBA00006972"/>
    </source>
</evidence>
<evidence type="ECO:0000256" key="3">
    <source>
        <dbReference type="ARBA" id="ARBA00011775"/>
    </source>
</evidence>
<keyword evidence="5" id="KW-0968">Cytoplasmic vesicle</keyword>
<dbReference type="AlphaFoldDB" id="A0A804M7M4"/>
<keyword evidence="5" id="KW-0931">ER-Golgi transport</keyword>
<evidence type="ECO:0000313" key="6">
    <source>
        <dbReference type="EnsemblPlants" id="Zm00001eb064920_P003"/>
    </source>
</evidence>
<dbReference type="Gene3D" id="3.30.450.60">
    <property type="match status" value="1"/>
</dbReference>
<protein>
    <recommendedName>
        <fullName evidence="5">Coatomer subunit zeta</fullName>
    </recommendedName>
</protein>
<keyword evidence="8" id="KW-1267">Proteomics identification</keyword>